<organism evidence="2 3">
    <name type="scientific">Clostridium amylolyticum</name>
    <dbReference type="NCBI Taxonomy" id="1121298"/>
    <lineage>
        <taxon>Bacteria</taxon>
        <taxon>Bacillati</taxon>
        <taxon>Bacillota</taxon>
        <taxon>Clostridia</taxon>
        <taxon>Eubacteriales</taxon>
        <taxon>Clostridiaceae</taxon>
        <taxon>Clostridium</taxon>
    </lineage>
</organism>
<evidence type="ECO:0000259" key="1">
    <source>
        <dbReference type="PROSITE" id="PS51186"/>
    </source>
</evidence>
<reference evidence="2 3" key="1">
    <citation type="submission" date="2016-11" db="EMBL/GenBank/DDBJ databases">
        <authorList>
            <person name="Jaros S."/>
            <person name="Januszkiewicz K."/>
            <person name="Wedrychowicz H."/>
        </authorList>
    </citation>
    <scope>NUCLEOTIDE SEQUENCE [LARGE SCALE GENOMIC DNA]</scope>
    <source>
        <strain evidence="2 3">DSM 21864</strain>
    </source>
</reference>
<dbReference type="Gene3D" id="3.40.630.110">
    <property type="entry name" value="GNAT acetyltransferase-like"/>
    <property type="match status" value="1"/>
</dbReference>
<dbReference type="InterPro" id="IPR042573">
    <property type="entry name" value="GNAT_acetyltra_N"/>
</dbReference>
<name>A0A1M6EAR9_9CLOT</name>
<accession>A0A1M6EAR9</accession>
<evidence type="ECO:0000313" key="3">
    <source>
        <dbReference type="Proteomes" id="UP000184080"/>
    </source>
</evidence>
<dbReference type="RefSeq" id="WP_073005199.1">
    <property type="nucleotide sequence ID" value="NZ_FQZO01000002.1"/>
</dbReference>
<feature type="domain" description="N-acetyltransferase" evidence="1">
    <location>
        <begin position="131"/>
        <end position="264"/>
    </location>
</feature>
<dbReference type="Gene3D" id="3.40.630.30">
    <property type="match status" value="1"/>
</dbReference>
<dbReference type="PROSITE" id="PS51186">
    <property type="entry name" value="GNAT"/>
    <property type="match status" value="1"/>
</dbReference>
<keyword evidence="3" id="KW-1185">Reference proteome</keyword>
<dbReference type="InterPro" id="IPR027365">
    <property type="entry name" value="GNAT_acetyltra_YdfB-like"/>
</dbReference>
<dbReference type="InterPro" id="IPR016181">
    <property type="entry name" value="Acyl_CoA_acyltransferase"/>
</dbReference>
<dbReference type="Proteomes" id="UP000184080">
    <property type="component" value="Unassembled WGS sequence"/>
</dbReference>
<proteinExistence type="predicted"/>
<dbReference type="STRING" id="1121298.SAMN05444401_1512"/>
<dbReference type="EMBL" id="FQZO01000002">
    <property type="protein sequence ID" value="SHI82572.1"/>
    <property type="molecule type" value="Genomic_DNA"/>
</dbReference>
<protein>
    <submittedName>
        <fullName evidence="2">GNAT acetyltransferase</fullName>
    </submittedName>
</protein>
<sequence length="357" mass="41443">MFKLERKDYKKVINLVKSQDELSVFSVINGENPGTIYANNIINPTAALIKTSECNLIAGNPNDEVFNSQVSEELDFWDQLVPDSLEWMDKIPTIHKNNFIRKYKRRHYVLSNDNFVDYTDPLKIGYILEKVNISFLKESSLENSEIILEVLSENWGSEEIFKKHGTGYLVRNDKIIVSWVLSDCSFEKTIAIGIHTDKRYRRNGFGKIAASATVKDCFAKGYKKIDWLCVDSNKGSIAIAEKLGFKLINLYYSFTSYPPIENLKDLSESEWYQWGEYLEEASKTEECLLLECIYAYIKSNDVEKTINIMTNIKQKNIELDYLTFKNWIINLQSYDMCSNFTKKAWINFLNENIPNVD</sequence>
<dbReference type="SUPFAM" id="SSF55729">
    <property type="entry name" value="Acyl-CoA N-acyltransferases (Nat)"/>
    <property type="match status" value="1"/>
</dbReference>
<gene>
    <name evidence="2" type="ORF">SAMN05444401_1512</name>
</gene>
<dbReference type="AlphaFoldDB" id="A0A1M6EAR9"/>
<evidence type="ECO:0000313" key="2">
    <source>
        <dbReference type="EMBL" id="SHI82572.1"/>
    </source>
</evidence>
<dbReference type="GO" id="GO:0016747">
    <property type="term" value="F:acyltransferase activity, transferring groups other than amino-acyl groups"/>
    <property type="evidence" value="ECO:0007669"/>
    <property type="project" value="InterPro"/>
</dbReference>
<dbReference type="InterPro" id="IPR000182">
    <property type="entry name" value="GNAT_dom"/>
</dbReference>
<keyword evidence="2" id="KW-0808">Transferase</keyword>
<dbReference type="Pfam" id="PF12746">
    <property type="entry name" value="GNAT_acetyltran"/>
    <property type="match status" value="1"/>
</dbReference>